<name>A0A375ILT7_9BURK</name>
<gene>
    <name evidence="1" type="ORF">CT19425_MP50094</name>
</gene>
<evidence type="ECO:0000313" key="2">
    <source>
        <dbReference type="Proteomes" id="UP000255505"/>
    </source>
</evidence>
<geneLocation type="plasmid" evidence="1">
    <name>II</name>
</geneLocation>
<organism evidence="1 2">
    <name type="scientific">Cupriavidus taiwanensis</name>
    <dbReference type="NCBI Taxonomy" id="164546"/>
    <lineage>
        <taxon>Bacteria</taxon>
        <taxon>Pseudomonadati</taxon>
        <taxon>Pseudomonadota</taxon>
        <taxon>Betaproteobacteria</taxon>
        <taxon>Burkholderiales</taxon>
        <taxon>Burkholderiaceae</taxon>
        <taxon>Cupriavidus</taxon>
    </lineage>
</organism>
<dbReference type="Proteomes" id="UP000255505">
    <property type="component" value="Plasmid II"/>
</dbReference>
<proteinExistence type="predicted"/>
<protein>
    <submittedName>
        <fullName evidence="1">Uncharacterized protein</fullName>
    </submittedName>
</protein>
<keyword evidence="1" id="KW-0614">Plasmid</keyword>
<sequence length="61" mass="6738">MKIIRSAAREGESSQLPVFFLARVGPVEQGGTEAISPARTQLYPPLTKPIKKWFIHGDRCG</sequence>
<dbReference type="EMBL" id="LT991977">
    <property type="protein sequence ID" value="SPK75058.1"/>
    <property type="molecule type" value="Genomic_DNA"/>
</dbReference>
<evidence type="ECO:0000313" key="1">
    <source>
        <dbReference type="EMBL" id="SPK75058.1"/>
    </source>
</evidence>
<reference evidence="1 2" key="1">
    <citation type="submission" date="2018-01" db="EMBL/GenBank/DDBJ databases">
        <authorList>
            <person name="Gaut B.S."/>
            <person name="Morton B.R."/>
            <person name="Clegg M.T."/>
            <person name="Duvall M.R."/>
        </authorList>
    </citation>
    <scope>NUCLEOTIDE SEQUENCE [LARGE SCALE GENOMIC DNA]</scope>
    <source>
        <strain evidence="1">Cupriavidus taiwanensis LMG 19425</strain>
        <plasmid evidence="2">Plasmid ii</plasmid>
    </source>
</reference>
<dbReference type="AlphaFoldDB" id="A0A375ILT7"/>
<accession>A0A375ILT7</accession>